<comment type="subunit">
    <text evidence="7">Homodimer.</text>
</comment>
<evidence type="ECO:0000256" key="2">
    <source>
        <dbReference type="ARBA" id="ARBA00022485"/>
    </source>
</evidence>
<feature type="signal peptide" evidence="9">
    <location>
        <begin position="1"/>
        <end position="22"/>
    </location>
</feature>
<feature type="region of interest" description="Disordered" evidence="8">
    <location>
        <begin position="30"/>
        <end position="49"/>
    </location>
</feature>
<gene>
    <name evidence="11" type="ORF">NIASO_03365</name>
</gene>
<feature type="chain" id="PRO_5004789025" description="High-potential iron-sulfur protein" evidence="9">
    <location>
        <begin position="23"/>
        <end position="127"/>
    </location>
</feature>
<dbReference type="HOGENOM" id="CLU_2013828_0_0_10"/>
<dbReference type="EMBL" id="CP007035">
    <property type="protein sequence ID" value="AHF14486.1"/>
    <property type="molecule type" value="Genomic_DNA"/>
</dbReference>
<keyword evidence="5 7" id="KW-0408">Iron</keyword>
<keyword evidence="1 7" id="KW-0813">Transport</keyword>
<dbReference type="InterPro" id="IPR000170">
    <property type="entry name" value="High_potential_FeS_prot"/>
</dbReference>
<evidence type="ECO:0000256" key="1">
    <source>
        <dbReference type="ARBA" id="ARBA00022448"/>
    </source>
</evidence>
<keyword evidence="9" id="KW-0732">Signal</keyword>
<keyword evidence="2 7" id="KW-0004">4Fe-4S</keyword>
<dbReference type="Gene3D" id="4.10.490.10">
    <property type="entry name" value="High potential iron-sulphur protein"/>
    <property type="match status" value="1"/>
</dbReference>
<evidence type="ECO:0000256" key="8">
    <source>
        <dbReference type="SAM" id="MobiDB-lite"/>
    </source>
</evidence>
<evidence type="ECO:0000256" key="9">
    <source>
        <dbReference type="SAM" id="SignalP"/>
    </source>
</evidence>
<dbReference type="RefSeq" id="WP_008583584.1">
    <property type="nucleotide sequence ID" value="NZ_CP007035.1"/>
</dbReference>
<organism evidence="11 12">
    <name type="scientific">Niabella soli DSM 19437</name>
    <dbReference type="NCBI Taxonomy" id="929713"/>
    <lineage>
        <taxon>Bacteria</taxon>
        <taxon>Pseudomonadati</taxon>
        <taxon>Bacteroidota</taxon>
        <taxon>Chitinophagia</taxon>
        <taxon>Chitinophagales</taxon>
        <taxon>Chitinophagaceae</taxon>
        <taxon>Niabella</taxon>
    </lineage>
</organism>
<keyword evidence="4 7" id="KW-0249">Electron transport</keyword>
<dbReference type="GO" id="GO:0051539">
    <property type="term" value="F:4 iron, 4 sulfur cluster binding"/>
    <property type="evidence" value="ECO:0007669"/>
    <property type="project" value="UniProtKB-KW"/>
</dbReference>
<dbReference type="GO" id="GO:0046872">
    <property type="term" value="F:metal ion binding"/>
    <property type="evidence" value="ECO:0007669"/>
    <property type="project" value="UniProtKB-KW"/>
</dbReference>
<dbReference type="STRING" id="929713.NIASO_03365"/>
<evidence type="ECO:0000313" key="12">
    <source>
        <dbReference type="Proteomes" id="UP000003586"/>
    </source>
</evidence>
<sequence length="127" mass="13787">MQDRRKFLRQVFFSAGTAIAGAALLQACGNDSHTTDKPADTTASGKPAAVPEAPANAIIDSAQMTQEDFDKRKNLGYVEKTPMEDKHCENCALYLRPEGDKKYGGCQLLRGPIAPGGYCTYWAEKQG</sequence>
<dbReference type="KEGG" id="nso:NIASO_03365"/>
<dbReference type="Proteomes" id="UP000003586">
    <property type="component" value="Chromosome"/>
</dbReference>
<dbReference type="PROSITE" id="PS51257">
    <property type="entry name" value="PROKAR_LIPOPROTEIN"/>
    <property type="match status" value="1"/>
</dbReference>
<proteinExistence type="inferred from homology"/>
<dbReference type="InterPro" id="IPR036369">
    <property type="entry name" value="HIPIP_sf"/>
</dbReference>
<evidence type="ECO:0000256" key="5">
    <source>
        <dbReference type="ARBA" id="ARBA00023004"/>
    </source>
</evidence>
<keyword evidence="12" id="KW-1185">Reference proteome</keyword>
<feature type="domain" description="High potential iron-sulfur proteins family profile" evidence="10">
    <location>
        <begin position="59"/>
        <end position="127"/>
    </location>
</feature>
<reference evidence="11 12" key="1">
    <citation type="submission" date="2013-12" db="EMBL/GenBank/DDBJ databases">
        <authorList>
            <consortium name="DOE Joint Genome Institute"/>
            <person name="Eisen J."/>
            <person name="Huntemann M."/>
            <person name="Han J."/>
            <person name="Chen A."/>
            <person name="Kyrpides N."/>
            <person name="Mavromatis K."/>
            <person name="Markowitz V."/>
            <person name="Palaniappan K."/>
            <person name="Ivanova N."/>
            <person name="Schaumberg A."/>
            <person name="Pati A."/>
            <person name="Liolios K."/>
            <person name="Nordberg H.P."/>
            <person name="Cantor M.N."/>
            <person name="Hua S.X."/>
            <person name="Woyke T."/>
        </authorList>
    </citation>
    <scope>NUCLEOTIDE SEQUENCE [LARGE SCALE GENOMIC DNA]</scope>
    <source>
        <strain evidence="12">DSM 19437</strain>
    </source>
</reference>
<keyword evidence="3 7" id="KW-0479">Metal-binding</keyword>
<accession>W0EZF9</accession>
<evidence type="ECO:0000259" key="10">
    <source>
        <dbReference type="PROSITE" id="PS51373"/>
    </source>
</evidence>
<dbReference type="GO" id="GO:0009055">
    <property type="term" value="F:electron transfer activity"/>
    <property type="evidence" value="ECO:0007669"/>
    <property type="project" value="InterPro"/>
</dbReference>
<dbReference type="OrthoDB" id="671811at2"/>
<evidence type="ECO:0000256" key="3">
    <source>
        <dbReference type="ARBA" id="ARBA00022723"/>
    </source>
</evidence>
<name>W0EZF9_9BACT</name>
<evidence type="ECO:0000256" key="4">
    <source>
        <dbReference type="ARBA" id="ARBA00022982"/>
    </source>
</evidence>
<dbReference type="Pfam" id="PF01355">
    <property type="entry name" value="HIPIP"/>
    <property type="match status" value="1"/>
</dbReference>
<dbReference type="GO" id="GO:0019646">
    <property type="term" value="P:aerobic electron transport chain"/>
    <property type="evidence" value="ECO:0007669"/>
    <property type="project" value="InterPro"/>
</dbReference>
<evidence type="ECO:0000313" key="11">
    <source>
        <dbReference type="EMBL" id="AHF14486.1"/>
    </source>
</evidence>
<keyword evidence="6 7" id="KW-0411">Iron-sulfur</keyword>
<evidence type="ECO:0000256" key="6">
    <source>
        <dbReference type="ARBA" id="ARBA00023014"/>
    </source>
</evidence>
<protein>
    <recommendedName>
        <fullName evidence="7">High-potential iron-sulfur protein</fullName>
        <shortName evidence="7">HiPIP</shortName>
    </recommendedName>
</protein>
<dbReference type="SUPFAM" id="SSF57652">
    <property type="entry name" value="HIPIP (high potential iron protein)"/>
    <property type="match status" value="1"/>
</dbReference>
<comment type="similarity">
    <text evidence="7">Belongs to the high-potential iron-sulfur protein (HiPIP) family.</text>
</comment>
<evidence type="ECO:0000256" key="7">
    <source>
        <dbReference type="RuleBase" id="RU000620"/>
    </source>
</evidence>
<dbReference type="PROSITE" id="PS51373">
    <property type="entry name" value="HIPIP"/>
    <property type="match status" value="1"/>
</dbReference>
<dbReference type="eggNOG" id="ENOG50336VW">
    <property type="taxonomic scope" value="Bacteria"/>
</dbReference>
<dbReference type="AlphaFoldDB" id="W0EZF9"/>
<comment type="function">
    <text evidence="7">Specific class of high-redox-potential 4Fe-4S ferredoxins. Functions in anaerobic electron transport in most purple and in some other photosynthetic bacteria and in at least one genus (Paracoccus) of halophilic, denitrifying bacteria.</text>
</comment>